<dbReference type="Proteomes" id="UP001059971">
    <property type="component" value="Chromosome 2"/>
</dbReference>
<evidence type="ECO:0000259" key="1">
    <source>
        <dbReference type="Pfam" id="PF13356"/>
    </source>
</evidence>
<dbReference type="EMBL" id="AP018818">
    <property type="protein sequence ID" value="BBF72031.1"/>
    <property type="molecule type" value="Genomic_DNA"/>
</dbReference>
<dbReference type="InterPro" id="IPR038488">
    <property type="entry name" value="Integrase_DNA-bd_sf"/>
</dbReference>
<evidence type="ECO:0000313" key="2">
    <source>
        <dbReference type="EMBL" id="BBF72031.1"/>
    </source>
</evidence>
<name>A0ABN5WQT0_9SPHN</name>
<protein>
    <recommendedName>
        <fullName evidence="1">Integrase DNA-binding domain-containing protein</fullName>
    </recommendedName>
</protein>
<accession>A0ABN5WQT0</accession>
<feature type="domain" description="Integrase DNA-binding" evidence="1">
    <location>
        <begin position="23"/>
        <end position="83"/>
    </location>
</feature>
<sequence length="93" mass="10323">MSRKKLTPAALDSLAHGAMNDPVTSGLSVKVLSSGKKVWKYMRWVPSKNGFLRRTLGSYPAFSIADARTWANDINRIIDEGEIPETFGIRKIS</sequence>
<dbReference type="InterPro" id="IPR025166">
    <property type="entry name" value="Integrase_DNA_bind_dom"/>
</dbReference>
<gene>
    <name evidence="2" type="ORF">SBA_ch2_5640</name>
</gene>
<keyword evidence="3" id="KW-1185">Reference proteome</keyword>
<evidence type="ECO:0000313" key="3">
    <source>
        <dbReference type="Proteomes" id="UP001059971"/>
    </source>
</evidence>
<dbReference type="Gene3D" id="3.30.160.390">
    <property type="entry name" value="Integrase, DNA-binding domain"/>
    <property type="match status" value="1"/>
</dbReference>
<dbReference type="RefSeq" id="WP_390902472.1">
    <property type="nucleotide sequence ID" value="NZ_AP018818.1"/>
</dbReference>
<dbReference type="Pfam" id="PF13356">
    <property type="entry name" value="Arm-DNA-bind_3"/>
    <property type="match status" value="1"/>
</dbReference>
<reference evidence="2" key="1">
    <citation type="submission" date="2018-07" db="EMBL/GenBank/DDBJ databases">
        <title>Complete genome sequence of Sphingomonas bisphenolicum strain AO1, a bisphenol A degradative bacterium isolated from Japanese farm field.</title>
        <authorList>
            <person name="Murakami M."/>
            <person name="Koh M."/>
            <person name="Koba S."/>
            <person name="Matsumura Y."/>
        </authorList>
    </citation>
    <scope>NUCLEOTIDE SEQUENCE</scope>
    <source>
        <strain evidence="2">AO1</strain>
    </source>
</reference>
<organism evidence="2 3">
    <name type="scientific">Sphingomonas bisphenolicum</name>
    <dbReference type="NCBI Taxonomy" id="296544"/>
    <lineage>
        <taxon>Bacteria</taxon>
        <taxon>Pseudomonadati</taxon>
        <taxon>Pseudomonadota</taxon>
        <taxon>Alphaproteobacteria</taxon>
        <taxon>Sphingomonadales</taxon>
        <taxon>Sphingomonadaceae</taxon>
        <taxon>Sphingomonas</taxon>
    </lineage>
</organism>
<proteinExistence type="predicted"/>